<proteinExistence type="predicted"/>
<dbReference type="EMBL" id="LAZR01018333">
    <property type="protein sequence ID" value="KKL96804.1"/>
    <property type="molecule type" value="Genomic_DNA"/>
</dbReference>
<dbReference type="InterPro" id="IPR032675">
    <property type="entry name" value="LRR_dom_sf"/>
</dbReference>
<dbReference type="SUPFAM" id="SSF52075">
    <property type="entry name" value="Outer arm dynein light chain 1"/>
    <property type="match status" value="1"/>
</dbReference>
<evidence type="ECO:0000256" key="2">
    <source>
        <dbReference type="ARBA" id="ARBA00022737"/>
    </source>
</evidence>
<dbReference type="InterPro" id="IPR025875">
    <property type="entry name" value="Leu-rich_rpt_4"/>
</dbReference>
<dbReference type="PROSITE" id="PS51450">
    <property type="entry name" value="LRR"/>
    <property type="match status" value="4"/>
</dbReference>
<protein>
    <recommendedName>
        <fullName evidence="4">Leucine-rich repeat domain-containing protein</fullName>
    </recommendedName>
</protein>
<organism evidence="3">
    <name type="scientific">marine sediment metagenome</name>
    <dbReference type="NCBI Taxonomy" id="412755"/>
    <lineage>
        <taxon>unclassified sequences</taxon>
        <taxon>metagenomes</taxon>
        <taxon>ecological metagenomes</taxon>
    </lineage>
</organism>
<gene>
    <name evidence="3" type="ORF">LCGC14_1840820</name>
</gene>
<evidence type="ECO:0000256" key="1">
    <source>
        <dbReference type="ARBA" id="ARBA00022614"/>
    </source>
</evidence>
<dbReference type="PANTHER" id="PTHR46652">
    <property type="entry name" value="LEUCINE-RICH REPEAT AND IQ DOMAIN-CONTAINING PROTEIN 1-RELATED"/>
    <property type="match status" value="1"/>
</dbReference>
<reference evidence="3" key="1">
    <citation type="journal article" date="2015" name="Nature">
        <title>Complex archaea that bridge the gap between prokaryotes and eukaryotes.</title>
        <authorList>
            <person name="Spang A."/>
            <person name="Saw J.H."/>
            <person name="Jorgensen S.L."/>
            <person name="Zaremba-Niedzwiedzka K."/>
            <person name="Martijn J."/>
            <person name="Lind A.E."/>
            <person name="van Eijk R."/>
            <person name="Schleper C."/>
            <person name="Guy L."/>
            <person name="Ettema T.J."/>
        </authorList>
    </citation>
    <scope>NUCLEOTIDE SEQUENCE</scope>
</reference>
<comment type="caution">
    <text evidence="3">The sequence shown here is derived from an EMBL/GenBank/DDBJ whole genome shotgun (WGS) entry which is preliminary data.</text>
</comment>
<sequence>MIKIQFFLWLLILIFVLHFNFRSTVPSKEFKINTYIKLKFEGGRTNIYVKNRIFQQCMYLLLNLRVDQIEDYEEIDSIDEAAEKLDRTMERDHGIISPEEEFMGHCSNLQVWAENGYDTRILHRNLAFPLLKRLTEVGDPLAKKVFKEEIAIRLGSKHPTVITFLTQNGYLKYLNREELEVIFNEISPTILSGITDELIQQLEHQPPINFGNHLRYLIQDLSRKFGVQNLPILINHLLRGIPENHKENLIKQSYNFLKMNRKFPLIQFINENIKYFDDFEFEFDFVKYHGKIIGIFRDKQLYLCRQKIKNIDDIEILEENIIRIEELDLSNNLISDIKGIEKFSNLKYLKLDNNQVTNVEGLKHLKDLHTLYLRNNKISEIKGFENFTSLNYLDLSGNSKITEIPDSLNNIPALKTFKLWNCSIRKFSEASSKFFWMNQNYRFYSGYTQTDKIYYEKTHKNKSSSTNGLFKQFVVWVIKIRKIMKEEKFTYSEIEKFEIETTQNALWWVRTTKSFKLWLNDRAQMRITEFI</sequence>
<dbReference type="Pfam" id="PF12799">
    <property type="entry name" value="LRR_4"/>
    <property type="match status" value="2"/>
</dbReference>
<dbReference type="SMART" id="SM00365">
    <property type="entry name" value="LRR_SD22"/>
    <property type="match status" value="3"/>
</dbReference>
<accession>A0A0F9GDB5</accession>
<dbReference type="InterPro" id="IPR050836">
    <property type="entry name" value="SDS22/Internalin_LRR"/>
</dbReference>
<dbReference type="PANTHER" id="PTHR46652:SF3">
    <property type="entry name" value="LEUCINE-RICH REPEAT-CONTAINING PROTEIN 9"/>
    <property type="match status" value="1"/>
</dbReference>
<dbReference type="Gene3D" id="3.80.10.10">
    <property type="entry name" value="Ribonuclease Inhibitor"/>
    <property type="match status" value="1"/>
</dbReference>
<name>A0A0F9GDB5_9ZZZZ</name>
<dbReference type="InterPro" id="IPR001611">
    <property type="entry name" value="Leu-rich_rpt"/>
</dbReference>
<evidence type="ECO:0008006" key="4">
    <source>
        <dbReference type="Google" id="ProtNLM"/>
    </source>
</evidence>
<keyword evidence="2" id="KW-0677">Repeat</keyword>
<dbReference type="AlphaFoldDB" id="A0A0F9GDB5"/>
<keyword evidence="1" id="KW-0433">Leucine-rich repeat</keyword>
<evidence type="ECO:0000313" key="3">
    <source>
        <dbReference type="EMBL" id="KKL96804.1"/>
    </source>
</evidence>